<proteinExistence type="predicted"/>
<sequence length="127" mass="13721">MESQPRSKRRLLARIAGVVVASIAIMCFVPTLRLDSSMADAITPGMSVRDATQIVGSAPGWYDGVVVIRDALMPSTKGGGVDWASTSGQLMLDLDANERVITAQFRANNTGVSVPLFVWERTIGRWL</sequence>
<evidence type="ECO:0000313" key="3">
    <source>
        <dbReference type="Proteomes" id="UP000011885"/>
    </source>
</evidence>
<keyword evidence="3" id="KW-1185">Reference proteome</keyword>
<dbReference type="Proteomes" id="UP000011885">
    <property type="component" value="Unassembled WGS sequence"/>
</dbReference>
<keyword evidence="1" id="KW-1133">Transmembrane helix</keyword>
<dbReference type="PATRIC" id="fig|1263870.3.peg.4809"/>
<evidence type="ECO:0000256" key="1">
    <source>
        <dbReference type="SAM" id="Phobius"/>
    </source>
</evidence>
<accession>M5U820</accession>
<keyword evidence="1" id="KW-0472">Membrane</keyword>
<organism evidence="2 3">
    <name type="scientific">Rhodopirellula sallentina SM41</name>
    <dbReference type="NCBI Taxonomy" id="1263870"/>
    <lineage>
        <taxon>Bacteria</taxon>
        <taxon>Pseudomonadati</taxon>
        <taxon>Planctomycetota</taxon>
        <taxon>Planctomycetia</taxon>
        <taxon>Pirellulales</taxon>
        <taxon>Pirellulaceae</taxon>
        <taxon>Rhodopirellula</taxon>
    </lineage>
</organism>
<reference evidence="2 3" key="1">
    <citation type="journal article" date="2013" name="Mar. Genomics">
        <title>Expression of sulfatases in Rhodopirellula baltica and the diversity of sulfatases in the genus Rhodopirellula.</title>
        <authorList>
            <person name="Wegner C.E."/>
            <person name="Richter-Heitmann T."/>
            <person name="Klindworth A."/>
            <person name="Klockow C."/>
            <person name="Richter M."/>
            <person name="Achstetter T."/>
            <person name="Glockner F.O."/>
            <person name="Harder J."/>
        </authorList>
    </citation>
    <scope>NUCLEOTIDE SEQUENCE [LARGE SCALE GENOMIC DNA]</scope>
    <source>
        <strain evidence="2 3">SM41</strain>
    </source>
</reference>
<feature type="transmembrane region" description="Helical" evidence="1">
    <location>
        <begin position="12"/>
        <end position="32"/>
    </location>
</feature>
<name>M5U820_9BACT</name>
<keyword evidence="1" id="KW-0812">Transmembrane</keyword>
<comment type="caution">
    <text evidence="2">The sequence shown here is derived from an EMBL/GenBank/DDBJ whole genome shotgun (WGS) entry which is preliminary data.</text>
</comment>
<protein>
    <submittedName>
        <fullName evidence="2">Uncharacterized protein</fullName>
    </submittedName>
</protein>
<dbReference type="AlphaFoldDB" id="M5U820"/>
<dbReference type="EMBL" id="ANOH01000312">
    <property type="protein sequence ID" value="EMI54016.1"/>
    <property type="molecule type" value="Genomic_DNA"/>
</dbReference>
<evidence type="ECO:0000313" key="2">
    <source>
        <dbReference type="EMBL" id="EMI54016.1"/>
    </source>
</evidence>
<gene>
    <name evidence="2" type="ORF">RSSM_04546</name>
</gene>